<sequence>MSTQTLPPVSQLEKLERLARWAGGHGASLHANVWVGVEEGKGKGAGLFVGEKRDCCGGRDRAAHERGEGEGEGRVEGEAVKMEDIANCPPGITLSFLNAVDAGGEFGMHEPAGGGEGEKAAVPSLPGRLSREAPPHVVGRFFLMRQVLLGEGSFWGAYIDALPPAPAPRWRKGRSEGEECWALPPFWMEDERQCLQGTNVGSACEKIREQTRGDWEDAIRVLKGYDGDIDWEGVYTRELYEWAYCVFSSRSFRPRLVIPERILGEALEKVNEVFNGGEEGMGNGRGKVKAEDFGVLLPLVDLANHHPMAKVRWDLEEGKGVVLRVRGGIGVEGGERKEVFNWYGDKTNAELLLSYGFMTPYIRGKQEDDDERRHNAYVHVRKARKKGVALHGNGEEEKAKDFLISLEPMTDEEGMSDRSRGSVLVKRDAVKVNGFEHFDQSMVWDILVNGICEGDLGTVKGVWGVKEDGAHDEREGAGGDSEVDIKLLTKVLGTYPFPNEDAQQIVALVLNVLVQKVRSEKSNLENAGKKTEMEVEEGPRDLRPERGETGRLKLIADYRREVRWVLEAAERSILAAVVAQHGIGS</sequence>
<evidence type="ECO:0000256" key="1">
    <source>
        <dbReference type="SAM" id="MobiDB-lite"/>
    </source>
</evidence>
<dbReference type="Gene3D" id="3.90.1410.10">
    <property type="entry name" value="set domain protein methyltransferase, domain 1"/>
    <property type="match status" value="1"/>
</dbReference>
<name>A0AAD5RUA6_9PEZI</name>
<gene>
    <name evidence="2" type="ORF">MKZ38_008268</name>
</gene>
<evidence type="ECO:0000313" key="3">
    <source>
        <dbReference type="Proteomes" id="UP001201980"/>
    </source>
</evidence>
<reference evidence="2" key="1">
    <citation type="submission" date="2022-07" db="EMBL/GenBank/DDBJ databases">
        <title>Draft genome sequence of Zalerion maritima ATCC 34329, a (micro)plastics degrading marine fungus.</title>
        <authorList>
            <person name="Paco A."/>
            <person name="Goncalves M.F.M."/>
            <person name="Rocha-Santos T.A.P."/>
            <person name="Alves A."/>
        </authorList>
    </citation>
    <scope>NUCLEOTIDE SEQUENCE</scope>
    <source>
        <strain evidence="2">ATCC 34329</strain>
    </source>
</reference>
<dbReference type="GO" id="GO:0005634">
    <property type="term" value="C:nucleus"/>
    <property type="evidence" value="ECO:0007669"/>
    <property type="project" value="TreeGrafter"/>
</dbReference>
<dbReference type="EMBL" id="JAKWBI020000056">
    <property type="protein sequence ID" value="KAJ2904352.1"/>
    <property type="molecule type" value="Genomic_DNA"/>
</dbReference>
<organism evidence="2 3">
    <name type="scientific">Zalerion maritima</name>
    <dbReference type="NCBI Taxonomy" id="339359"/>
    <lineage>
        <taxon>Eukaryota</taxon>
        <taxon>Fungi</taxon>
        <taxon>Dikarya</taxon>
        <taxon>Ascomycota</taxon>
        <taxon>Pezizomycotina</taxon>
        <taxon>Sordariomycetes</taxon>
        <taxon>Lulworthiomycetidae</taxon>
        <taxon>Lulworthiales</taxon>
        <taxon>Lulworthiaceae</taxon>
        <taxon>Zalerion</taxon>
    </lineage>
</organism>
<dbReference type="InterPro" id="IPR050600">
    <property type="entry name" value="SETD3_SETD6_MTase"/>
</dbReference>
<evidence type="ECO:0008006" key="4">
    <source>
        <dbReference type="Google" id="ProtNLM"/>
    </source>
</evidence>
<dbReference type="AlphaFoldDB" id="A0AAD5RUA6"/>
<dbReference type="InterPro" id="IPR046341">
    <property type="entry name" value="SET_dom_sf"/>
</dbReference>
<dbReference type="PANTHER" id="PTHR13271:SF146">
    <property type="entry name" value="SET DOMAIN-CONTAINING PROTEIN"/>
    <property type="match status" value="1"/>
</dbReference>
<protein>
    <recommendedName>
        <fullName evidence="4">SET domain-containing protein</fullName>
    </recommendedName>
</protein>
<feature type="region of interest" description="Disordered" evidence="1">
    <location>
        <begin position="523"/>
        <end position="544"/>
    </location>
</feature>
<dbReference type="SUPFAM" id="SSF82199">
    <property type="entry name" value="SET domain"/>
    <property type="match status" value="1"/>
</dbReference>
<accession>A0AAD5RUA6</accession>
<dbReference type="PANTHER" id="PTHR13271">
    <property type="entry name" value="UNCHARACTERIZED PUTATIVE METHYLTRANSFERASE"/>
    <property type="match status" value="1"/>
</dbReference>
<comment type="caution">
    <text evidence="2">The sequence shown here is derived from an EMBL/GenBank/DDBJ whole genome shotgun (WGS) entry which is preliminary data.</text>
</comment>
<dbReference type="GO" id="GO:0016279">
    <property type="term" value="F:protein-lysine N-methyltransferase activity"/>
    <property type="evidence" value="ECO:0007669"/>
    <property type="project" value="TreeGrafter"/>
</dbReference>
<dbReference type="Proteomes" id="UP001201980">
    <property type="component" value="Unassembled WGS sequence"/>
</dbReference>
<proteinExistence type="predicted"/>
<evidence type="ECO:0000313" key="2">
    <source>
        <dbReference type="EMBL" id="KAJ2904352.1"/>
    </source>
</evidence>
<keyword evidence="3" id="KW-1185">Reference proteome</keyword>